<organism evidence="1 2">
    <name type="scientific">Thermobifida cellulosilytica TB100</name>
    <dbReference type="NCBI Taxonomy" id="665004"/>
    <lineage>
        <taxon>Bacteria</taxon>
        <taxon>Bacillati</taxon>
        <taxon>Actinomycetota</taxon>
        <taxon>Actinomycetes</taxon>
        <taxon>Streptosporangiales</taxon>
        <taxon>Nocardiopsidaceae</taxon>
        <taxon>Thermobifida</taxon>
    </lineage>
</organism>
<evidence type="ECO:0000313" key="2">
    <source>
        <dbReference type="Proteomes" id="UP000074382"/>
    </source>
</evidence>
<proteinExistence type="predicted"/>
<sequence length="97" mass="10535">MGNQYEVYGNVGGLQDLAATQQGYLGRFQGIMQQIDSQAKGTVSKWEGSGSPEFQAKAEEYNSHFSAVNDAFAKLVDATDGAANNYTRLVNYLNGLF</sequence>
<dbReference type="EMBL" id="LGEM01000041">
    <property type="protein sequence ID" value="KUP97067.1"/>
    <property type="molecule type" value="Genomic_DNA"/>
</dbReference>
<dbReference type="PATRIC" id="fig|665004.4.peg.1264"/>
<name>A0A147KIE6_THECS</name>
<dbReference type="Pfam" id="PF06013">
    <property type="entry name" value="WXG100"/>
    <property type="match status" value="1"/>
</dbReference>
<protein>
    <recommendedName>
        <fullName evidence="3">WXG100 family type VII secretion target</fullName>
    </recommendedName>
</protein>
<evidence type="ECO:0008006" key="3">
    <source>
        <dbReference type="Google" id="ProtNLM"/>
    </source>
</evidence>
<accession>A0A147KIE6</accession>
<dbReference type="STRING" id="665004.AC529_08820"/>
<dbReference type="SUPFAM" id="SSF140453">
    <property type="entry name" value="EsxAB dimer-like"/>
    <property type="match status" value="1"/>
</dbReference>
<evidence type="ECO:0000313" key="1">
    <source>
        <dbReference type="EMBL" id="KUP97067.1"/>
    </source>
</evidence>
<comment type="caution">
    <text evidence="1">The sequence shown here is derived from an EMBL/GenBank/DDBJ whole genome shotgun (WGS) entry which is preliminary data.</text>
</comment>
<dbReference type="RefSeq" id="WP_068754158.1">
    <property type="nucleotide sequence ID" value="NZ_KQ950180.1"/>
</dbReference>
<dbReference type="AlphaFoldDB" id="A0A147KIE6"/>
<dbReference type="Gene3D" id="1.10.287.1060">
    <property type="entry name" value="ESAT-6-like"/>
    <property type="match status" value="1"/>
</dbReference>
<dbReference type="InterPro" id="IPR036689">
    <property type="entry name" value="ESAT-6-like_sf"/>
</dbReference>
<keyword evidence="2" id="KW-1185">Reference proteome</keyword>
<dbReference type="InterPro" id="IPR010310">
    <property type="entry name" value="T7SS_ESAT-6-like"/>
</dbReference>
<gene>
    <name evidence="1" type="ORF">AC529_08820</name>
</gene>
<dbReference type="Proteomes" id="UP000074382">
    <property type="component" value="Unassembled WGS sequence"/>
</dbReference>
<reference evidence="2" key="1">
    <citation type="journal article" date="2017" name="Acta Aliment.">
        <title>Plant polysaccharide degrading enzyme system of Thermpbifida cellulosilytica TB100 revealed by de novo genome project data.</title>
        <authorList>
            <person name="Toth A."/>
            <person name="Baka E."/>
            <person name="Luzics S."/>
            <person name="Bata-Vidacs I."/>
            <person name="Nagy I."/>
            <person name="Balint B."/>
            <person name="Herceg R."/>
            <person name="Olasz F."/>
            <person name="Wilk T."/>
            <person name="Nagy T."/>
            <person name="Kriszt B."/>
            <person name="Nagy I."/>
            <person name="Kukolya J."/>
        </authorList>
    </citation>
    <scope>NUCLEOTIDE SEQUENCE [LARGE SCALE GENOMIC DNA]</scope>
    <source>
        <strain evidence="2">TB100</strain>
    </source>
</reference>
<dbReference type="OrthoDB" id="5189687at2"/>